<dbReference type="RefSeq" id="WP_277445608.1">
    <property type="nucleotide sequence ID" value="NZ_JAKOAV010000068.1"/>
</dbReference>
<dbReference type="GO" id="GO:0003677">
    <property type="term" value="F:DNA binding"/>
    <property type="evidence" value="ECO:0007669"/>
    <property type="project" value="UniProtKB-KW"/>
</dbReference>
<comment type="cofactor">
    <cofactor evidence="14 15">
        <name>Ca(2+)</name>
        <dbReference type="ChEBI" id="CHEBI:29108"/>
    </cofactor>
    <text evidence="14 15">Binds 1 Ca(2+) ion per subunit.</text>
</comment>
<evidence type="ECO:0000256" key="1">
    <source>
        <dbReference type="ARBA" id="ARBA00004496"/>
    </source>
</evidence>
<evidence type="ECO:0000256" key="8">
    <source>
        <dbReference type="ARBA" id="ARBA00023012"/>
    </source>
</evidence>
<organism evidence="18 19">
    <name type="scientific">Pelotomaculum isophthalicicum JI</name>
    <dbReference type="NCBI Taxonomy" id="947010"/>
    <lineage>
        <taxon>Bacteria</taxon>
        <taxon>Bacillati</taxon>
        <taxon>Bacillota</taxon>
        <taxon>Clostridia</taxon>
        <taxon>Eubacteriales</taxon>
        <taxon>Desulfotomaculaceae</taxon>
        <taxon>Pelotomaculum</taxon>
    </lineage>
</organism>
<dbReference type="InterPro" id="IPR001789">
    <property type="entry name" value="Sig_transdc_resp-reg_receiver"/>
</dbReference>
<sequence>MKSGIKVLIADDNREFCELLSSFIEQQNGLEIVGVAHNGLQAIEFIREYSPDVVVLDIIMPQLDGIGVLENLAGIGKRPKVIMLTAFGQESITRRSVDLGADYFILKPFDFNLLVNHIRQLANEFSMHQYVQQTKKRDLDTDVTNVMHEMGIPAHVKGYHYLREAVIMAYNNTSLVGALTKELYPMVAKRFNTTPSKVERAIRHAIQLACDRGNVKMIHNVFGYTMNIERGKPTNGQFISVIADKLIMEEKASGADIYNENLSSRLSVGPILQAGLHP</sequence>
<dbReference type="InterPro" id="IPR011006">
    <property type="entry name" value="CheY-like_superfamily"/>
</dbReference>
<keyword evidence="7 14" id="KW-0749">Sporulation</keyword>
<dbReference type="Pfam" id="PF00072">
    <property type="entry name" value="Response_reg"/>
    <property type="match status" value="1"/>
</dbReference>
<keyword evidence="11 14" id="KW-0010">Activator</keyword>
<dbReference type="PANTHER" id="PTHR44591">
    <property type="entry name" value="STRESS RESPONSE REGULATOR PROTEIN 1"/>
    <property type="match status" value="1"/>
</dbReference>
<dbReference type="Proteomes" id="UP001154312">
    <property type="component" value="Unassembled WGS sequence"/>
</dbReference>
<evidence type="ECO:0000256" key="14">
    <source>
        <dbReference type="PIRNR" id="PIRNR002937"/>
    </source>
</evidence>
<comment type="caution">
    <text evidence="18">The sequence shown here is derived from an EMBL/GenBank/DDBJ whole genome shotgun (WGS) entry which is preliminary data.</text>
</comment>
<dbReference type="PIRSF" id="PIRSF002937">
    <property type="entry name" value="Res_reg_Spo0A"/>
    <property type="match status" value="1"/>
</dbReference>
<feature type="modified residue" description="4-aspartylphosphate" evidence="16">
    <location>
        <position position="57"/>
    </location>
</feature>
<feature type="domain" description="Response regulatory" evidence="17">
    <location>
        <begin position="6"/>
        <end position="122"/>
    </location>
</feature>
<dbReference type="EMBL" id="JAKOAV010000068">
    <property type="protein sequence ID" value="MDF9410062.1"/>
    <property type="molecule type" value="Genomic_DNA"/>
</dbReference>
<protein>
    <recommendedName>
        <fullName evidence="2 14">Stage 0 sporulation protein A homolog</fullName>
    </recommendedName>
</protein>
<dbReference type="PROSITE" id="PS50110">
    <property type="entry name" value="RESPONSE_REGULATORY"/>
    <property type="match status" value="1"/>
</dbReference>
<keyword evidence="4 14" id="KW-0678">Repressor</keyword>
<keyword evidence="19" id="KW-1185">Reference proteome</keyword>
<evidence type="ECO:0000256" key="6">
    <source>
        <dbReference type="ARBA" id="ARBA00022837"/>
    </source>
</evidence>
<accession>A0A9X4JWU1</accession>
<dbReference type="InterPro" id="IPR050595">
    <property type="entry name" value="Bact_response_regulator"/>
</dbReference>
<gene>
    <name evidence="18" type="primary">spo0A</name>
    <name evidence="18" type="ORF">L7E55_17265</name>
</gene>
<dbReference type="Pfam" id="PF08769">
    <property type="entry name" value="Spo0A_C"/>
    <property type="match status" value="1"/>
</dbReference>
<evidence type="ECO:0000256" key="9">
    <source>
        <dbReference type="ARBA" id="ARBA00023015"/>
    </source>
</evidence>
<keyword evidence="8 14" id="KW-0902">Two-component regulatory system</keyword>
<dbReference type="AlphaFoldDB" id="A0A9X4JWU1"/>
<proteinExistence type="predicted"/>
<keyword evidence="12 14" id="KW-0804">Transcription</keyword>
<feature type="binding site" evidence="15">
    <location>
        <position position="57"/>
    </location>
    <ligand>
        <name>Ca(2+)</name>
        <dbReference type="ChEBI" id="CHEBI:29108"/>
    </ligand>
</feature>
<dbReference type="GO" id="GO:0003700">
    <property type="term" value="F:DNA-binding transcription factor activity"/>
    <property type="evidence" value="ECO:0007669"/>
    <property type="project" value="InterPro"/>
</dbReference>
<feature type="binding site" evidence="15">
    <location>
        <position position="12"/>
    </location>
    <ligand>
        <name>Ca(2+)</name>
        <dbReference type="ChEBI" id="CHEBI:29108"/>
    </ligand>
</feature>
<dbReference type="GO" id="GO:0005737">
    <property type="term" value="C:cytoplasm"/>
    <property type="evidence" value="ECO:0007669"/>
    <property type="project" value="UniProtKB-SubCell"/>
</dbReference>
<evidence type="ECO:0000256" key="15">
    <source>
        <dbReference type="PIRSR" id="PIRSR002937-1"/>
    </source>
</evidence>
<dbReference type="GO" id="GO:0051606">
    <property type="term" value="P:detection of stimulus"/>
    <property type="evidence" value="ECO:0007669"/>
    <property type="project" value="UniProtKB-UniRule"/>
</dbReference>
<evidence type="ECO:0000256" key="10">
    <source>
        <dbReference type="ARBA" id="ARBA00023125"/>
    </source>
</evidence>
<evidence type="ECO:0000313" key="19">
    <source>
        <dbReference type="Proteomes" id="UP001154312"/>
    </source>
</evidence>
<feature type="binding site" evidence="15">
    <location>
        <position position="11"/>
    </location>
    <ligand>
        <name>Ca(2+)</name>
        <dbReference type="ChEBI" id="CHEBI:29108"/>
    </ligand>
</feature>
<comment type="function">
    <text evidence="13 14">May play the central regulatory role in sporulation. It may be an element of the effector pathway responsible for the activation of sporulation genes in response to nutritional stress. Spo0A may act in concert with spo0H (a sigma factor) to control the expression of some genes that are critical to the sporulation process.</text>
</comment>
<dbReference type="GO" id="GO:0030435">
    <property type="term" value="P:sporulation resulting in formation of a cellular spore"/>
    <property type="evidence" value="ECO:0007669"/>
    <property type="project" value="UniProtKB-UniRule"/>
</dbReference>
<reference evidence="18" key="1">
    <citation type="submission" date="2022-02" db="EMBL/GenBank/DDBJ databases">
        <authorList>
            <person name="Leng L."/>
        </authorList>
    </citation>
    <scope>NUCLEOTIDE SEQUENCE</scope>
    <source>
        <strain evidence="18">JI</strain>
    </source>
</reference>
<dbReference type="PANTHER" id="PTHR44591:SF3">
    <property type="entry name" value="RESPONSE REGULATORY DOMAIN-CONTAINING PROTEIN"/>
    <property type="match status" value="1"/>
</dbReference>
<dbReference type="Gene3D" id="3.40.50.2300">
    <property type="match status" value="1"/>
</dbReference>
<dbReference type="InterPro" id="IPR014879">
    <property type="entry name" value="Spo0A_C"/>
</dbReference>
<keyword evidence="5 16" id="KW-0597">Phosphoprotein</keyword>
<dbReference type="CDD" id="cd17561">
    <property type="entry name" value="REC_Spo0A"/>
    <property type="match status" value="1"/>
</dbReference>
<evidence type="ECO:0000259" key="17">
    <source>
        <dbReference type="PROSITE" id="PS50110"/>
    </source>
</evidence>
<dbReference type="Gene3D" id="1.10.10.10">
    <property type="entry name" value="Winged helix-like DNA-binding domain superfamily/Winged helix DNA-binding domain"/>
    <property type="match status" value="1"/>
</dbReference>
<keyword evidence="3 14" id="KW-0963">Cytoplasm</keyword>
<dbReference type="GO" id="GO:0005509">
    <property type="term" value="F:calcium ion binding"/>
    <property type="evidence" value="ECO:0007669"/>
    <property type="project" value="UniProtKB-UniRule"/>
</dbReference>
<evidence type="ECO:0000256" key="12">
    <source>
        <dbReference type="ARBA" id="ARBA00023163"/>
    </source>
</evidence>
<evidence type="ECO:0000256" key="11">
    <source>
        <dbReference type="ARBA" id="ARBA00023159"/>
    </source>
</evidence>
<dbReference type="SUPFAM" id="SSF46894">
    <property type="entry name" value="C-terminal effector domain of the bipartite response regulators"/>
    <property type="match status" value="1"/>
</dbReference>
<dbReference type="NCBIfam" id="TIGR02875">
    <property type="entry name" value="spore_0_A"/>
    <property type="match status" value="1"/>
</dbReference>
<evidence type="ECO:0000256" key="7">
    <source>
        <dbReference type="ARBA" id="ARBA00022969"/>
    </source>
</evidence>
<keyword evidence="9 14" id="KW-0805">Transcription regulation</keyword>
<evidence type="ECO:0000313" key="18">
    <source>
        <dbReference type="EMBL" id="MDF9410062.1"/>
    </source>
</evidence>
<evidence type="ECO:0000256" key="16">
    <source>
        <dbReference type="PROSITE-ProRule" id="PRU00169"/>
    </source>
</evidence>
<evidence type="ECO:0000256" key="3">
    <source>
        <dbReference type="ARBA" id="ARBA00022490"/>
    </source>
</evidence>
<keyword evidence="6 14" id="KW-0106">Calcium</keyword>
<evidence type="ECO:0000256" key="4">
    <source>
        <dbReference type="ARBA" id="ARBA00022491"/>
    </source>
</evidence>
<keyword evidence="14 15" id="KW-0479">Metal-binding</keyword>
<dbReference type="InterPro" id="IPR036388">
    <property type="entry name" value="WH-like_DNA-bd_sf"/>
</dbReference>
<name>A0A9X4JWU1_9FIRM</name>
<dbReference type="InterPro" id="IPR012052">
    <property type="entry name" value="Spore_0_A"/>
</dbReference>
<dbReference type="SUPFAM" id="SSF52172">
    <property type="entry name" value="CheY-like"/>
    <property type="match status" value="1"/>
</dbReference>
<evidence type="ECO:0000256" key="5">
    <source>
        <dbReference type="ARBA" id="ARBA00022553"/>
    </source>
</evidence>
<keyword evidence="10 14" id="KW-0238">DNA-binding</keyword>
<dbReference type="GO" id="GO:0000160">
    <property type="term" value="P:phosphorelay signal transduction system"/>
    <property type="evidence" value="ECO:0007669"/>
    <property type="project" value="UniProtKB-UniRule"/>
</dbReference>
<evidence type="ECO:0000256" key="13">
    <source>
        <dbReference type="ARBA" id="ARBA00024867"/>
    </source>
</evidence>
<dbReference type="InterPro" id="IPR016032">
    <property type="entry name" value="Sig_transdc_resp-reg_C-effctor"/>
</dbReference>
<comment type="subcellular location">
    <subcellularLocation>
        <location evidence="1 14">Cytoplasm</location>
    </subcellularLocation>
</comment>
<dbReference type="SMART" id="SM00448">
    <property type="entry name" value="REC"/>
    <property type="match status" value="1"/>
</dbReference>
<evidence type="ECO:0000256" key="2">
    <source>
        <dbReference type="ARBA" id="ARBA00018672"/>
    </source>
</evidence>
<dbReference type="GO" id="GO:0042173">
    <property type="term" value="P:regulation of sporulation resulting in formation of a cellular spore"/>
    <property type="evidence" value="ECO:0007669"/>
    <property type="project" value="InterPro"/>
</dbReference>